<dbReference type="SUPFAM" id="SSF143430">
    <property type="entry name" value="TTP0101/SSO1404-like"/>
    <property type="match status" value="1"/>
</dbReference>
<evidence type="ECO:0000256" key="9">
    <source>
        <dbReference type="HAMAP-Rule" id="MF_01471"/>
    </source>
</evidence>
<evidence type="ECO:0000256" key="1">
    <source>
        <dbReference type="ARBA" id="ARBA00001946"/>
    </source>
</evidence>
<keyword evidence="6 9" id="KW-0378">Hydrolase</keyword>
<dbReference type="Gene3D" id="3.30.70.240">
    <property type="match status" value="1"/>
</dbReference>
<dbReference type="GO" id="GO:0004521">
    <property type="term" value="F:RNA endonuclease activity"/>
    <property type="evidence" value="ECO:0007669"/>
    <property type="project" value="InterPro"/>
</dbReference>
<dbReference type="AlphaFoldDB" id="A0A1H0NKH9"/>
<dbReference type="NCBIfam" id="TIGR01573">
    <property type="entry name" value="cas2"/>
    <property type="match status" value="1"/>
</dbReference>
<dbReference type="RefSeq" id="WP_074571314.1">
    <property type="nucleotide sequence ID" value="NZ_FNJQ01000003.1"/>
</dbReference>
<feature type="binding site" evidence="9">
    <location>
        <position position="8"/>
    </location>
    <ligand>
        <name>Mg(2+)</name>
        <dbReference type="ChEBI" id="CHEBI:18420"/>
        <note>catalytic</note>
    </ligand>
</feature>
<evidence type="ECO:0000256" key="2">
    <source>
        <dbReference type="ARBA" id="ARBA00009959"/>
    </source>
</evidence>
<name>A0A1H0NKH9_SELRU</name>
<dbReference type="GO" id="GO:0016787">
    <property type="term" value="F:hydrolase activity"/>
    <property type="evidence" value="ECO:0007669"/>
    <property type="project" value="UniProtKB-KW"/>
</dbReference>
<dbReference type="PANTHER" id="PTHR34405:SF3">
    <property type="entry name" value="CRISPR-ASSOCIATED ENDORIBONUCLEASE CAS2 3"/>
    <property type="match status" value="1"/>
</dbReference>
<proteinExistence type="inferred from homology"/>
<dbReference type="GO" id="GO:0051607">
    <property type="term" value="P:defense response to virus"/>
    <property type="evidence" value="ECO:0007669"/>
    <property type="project" value="UniProtKB-UniRule"/>
</dbReference>
<sequence length="91" mass="10742">MKYIICYDIKEDKIRSHVVKYLEDRAFRIQFSVFSCKCDNKEIKNIWQELKQITDGATNPLLMIIPVCKACEKDILMHGRPLEEDRPIIVV</sequence>
<evidence type="ECO:0000256" key="5">
    <source>
        <dbReference type="ARBA" id="ARBA00022759"/>
    </source>
</evidence>
<evidence type="ECO:0000256" key="4">
    <source>
        <dbReference type="ARBA" id="ARBA00022723"/>
    </source>
</evidence>
<dbReference type="EC" id="3.1.-.-" evidence="9"/>
<dbReference type="HAMAP" id="MF_01471">
    <property type="entry name" value="Cas2"/>
    <property type="match status" value="1"/>
</dbReference>
<keyword evidence="7 9" id="KW-0460">Magnesium</keyword>
<keyword evidence="4 9" id="KW-0479">Metal-binding</keyword>
<evidence type="ECO:0000256" key="7">
    <source>
        <dbReference type="ARBA" id="ARBA00022842"/>
    </source>
</evidence>
<dbReference type="InterPro" id="IPR021127">
    <property type="entry name" value="CRISPR_associated_Cas2"/>
</dbReference>
<gene>
    <name evidence="9" type="primary">cas2</name>
    <name evidence="10" type="ORF">SAMN05216366_103112</name>
</gene>
<comment type="function">
    <text evidence="9">CRISPR (clustered regularly interspaced short palindromic repeat), is an adaptive immune system that provides protection against mobile genetic elements (viruses, transposable elements and conjugative plasmids). CRISPR clusters contain sequences complementary to antecedent mobile elements and target invading nucleic acids. CRISPR clusters are transcribed and processed into CRISPR RNA (crRNA). Functions as a ssRNA-specific endoribonuclease. Involved in the integration of spacer DNA into the CRISPR cassette.</text>
</comment>
<evidence type="ECO:0000313" key="11">
    <source>
        <dbReference type="Proteomes" id="UP000182412"/>
    </source>
</evidence>
<protein>
    <recommendedName>
        <fullName evidence="9">CRISPR-associated endoribonuclease Cas2</fullName>
        <ecNumber evidence="9">3.1.-.-</ecNumber>
    </recommendedName>
</protein>
<organism evidence="10 11">
    <name type="scientific">Selenomonas ruminantium</name>
    <dbReference type="NCBI Taxonomy" id="971"/>
    <lineage>
        <taxon>Bacteria</taxon>
        <taxon>Bacillati</taxon>
        <taxon>Bacillota</taxon>
        <taxon>Negativicutes</taxon>
        <taxon>Selenomonadales</taxon>
        <taxon>Selenomonadaceae</taxon>
        <taxon>Selenomonas</taxon>
    </lineage>
</organism>
<keyword evidence="8 9" id="KW-0051">Antiviral defense</keyword>
<reference evidence="10 11" key="1">
    <citation type="submission" date="2016-10" db="EMBL/GenBank/DDBJ databases">
        <authorList>
            <person name="de Groot N.N."/>
        </authorList>
    </citation>
    <scope>NUCLEOTIDE SEQUENCE [LARGE SCALE GENOMIC DNA]</scope>
    <source>
        <strain evidence="10 11">S137</strain>
    </source>
</reference>
<keyword evidence="5 9" id="KW-0255">Endonuclease</keyword>
<evidence type="ECO:0000256" key="8">
    <source>
        <dbReference type="ARBA" id="ARBA00023118"/>
    </source>
</evidence>
<dbReference type="Proteomes" id="UP000182412">
    <property type="component" value="Unassembled WGS sequence"/>
</dbReference>
<dbReference type="InterPro" id="IPR019199">
    <property type="entry name" value="Virulence_VapD/CRISPR_Cas2"/>
</dbReference>
<dbReference type="Pfam" id="PF09827">
    <property type="entry name" value="CRISPR_Cas2"/>
    <property type="match status" value="1"/>
</dbReference>
<comment type="subunit">
    <text evidence="9">Homodimer, forms a heterotetramer with a Cas1 homodimer.</text>
</comment>
<dbReference type="GO" id="GO:0043571">
    <property type="term" value="P:maintenance of CRISPR repeat elements"/>
    <property type="evidence" value="ECO:0007669"/>
    <property type="project" value="UniProtKB-UniRule"/>
</dbReference>
<dbReference type="EMBL" id="FNJQ01000003">
    <property type="protein sequence ID" value="SDO93173.1"/>
    <property type="molecule type" value="Genomic_DNA"/>
</dbReference>
<accession>A0A1H0NKH9</accession>
<evidence type="ECO:0000313" key="10">
    <source>
        <dbReference type="EMBL" id="SDO93173.1"/>
    </source>
</evidence>
<comment type="cofactor">
    <cofactor evidence="1 9">
        <name>Mg(2+)</name>
        <dbReference type="ChEBI" id="CHEBI:18420"/>
    </cofactor>
</comment>
<keyword evidence="3 9" id="KW-0540">Nuclease</keyword>
<evidence type="ECO:0000256" key="3">
    <source>
        <dbReference type="ARBA" id="ARBA00022722"/>
    </source>
</evidence>
<dbReference type="GO" id="GO:0046872">
    <property type="term" value="F:metal ion binding"/>
    <property type="evidence" value="ECO:0007669"/>
    <property type="project" value="UniProtKB-UniRule"/>
</dbReference>
<dbReference type="PANTHER" id="PTHR34405">
    <property type="entry name" value="CRISPR-ASSOCIATED ENDORIBONUCLEASE CAS2"/>
    <property type="match status" value="1"/>
</dbReference>
<comment type="similarity">
    <text evidence="2 9">Belongs to the CRISPR-associated endoribonuclease Cas2 protein family.</text>
</comment>
<evidence type="ECO:0000256" key="6">
    <source>
        <dbReference type="ARBA" id="ARBA00022801"/>
    </source>
</evidence>